<name>A0A383F5X0_9ZZZZ</name>
<accession>A0A383F5X0</accession>
<gene>
    <name evidence="1" type="ORF">METZ01_LOCUS517215</name>
</gene>
<evidence type="ECO:0000313" key="1">
    <source>
        <dbReference type="EMBL" id="SVE64361.1"/>
    </source>
</evidence>
<organism evidence="1">
    <name type="scientific">marine metagenome</name>
    <dbReference type="NCBI Taxonomy" id="408172"/>
    <lineage>
        <taxon>unclassified sequences</taxon>
        <taxon>metagenomes</taxon>
        <taxon>ecological metagenomes</taxon>
    </lineage>
</organism>
<sequence length="37" mass="3919">CVSDCKILIFSSSSFLRSRATRLTVGLGTPNSSTTLV</sequence>
<dbReference type="AlphaFoldDB" id="A0A383F5X0"/>
<proteinExistence type="predicted"/>
<reference evidence="1" key="1">
    <citation type="submission" date="2018-05" db="EMBL/GenBank/DDBJ databases">
        <authorList>
            <person name="Lanie J.A."/>
            <person name="Ng W.-L."/>
            <person name="Kazmierczak K.M."/>
            <person name="Andrzejewski T.M."/>
            <person name="Davidsen T.M."/>
            <person name="Wayne K.J."/>
            <person name="Tettelin H."/>
            <person name="Glass J.I."/>
            <person name="Rusch D."/>
            <person name="Podicherti R."/>
            <person name="Tsui H.-C.T."/>
            <person name="Winkler M.E."/>
        </authorList>
    </citation>
    <scope>NUCLEOTIDE SEQUENCE</scope>
</reference>
<feature type="non-terminal residue" evidence="1">
    <location>
        <position position="1"/>
    </location>
</feature>
<protein>
    <submittedName>
        <fullName evidence="1">Uncharacterized protein</fullName>
    </submittedName>
</protein>
<dbReference type="EMBL" id="UINC01231709">
    <property type="protein sequence ID" value="SVE64361.1"/>
    <property type="molecule type" value="Genomic_DNA"/>
</dbReference>